<dbReference type="AlphaFoldDB" id="A0A4S4KZZ5"/>
<dbReference type="EMBL" id="SGPK01000355">
    <property type="protein sequence ID" value="THH04317.1"/>
    <property type="molecule type" value="Genomic_DNA"/>
</dbReference>
<dbReference type="Proteomes" id="UP000308199">
    <property type="component" value="Unassembled WGS sequence"/>
</dbReference>
<feature type="compositionally biased region" description="Low complexity" evidence="1">
    <location>
        <begin position="304"/>
        <end position="322"/>
    </location>
</feature>
<reference evidence="2 3" key="1">
    <citation type="submission" date="2019-02" db="EMBL/GenBank/DDBJ databases">
        <title>Genome sequencing of the rare red list fungi Phellinidium pouzarii.</title>
        <authorList>
            <person name="Buettner E."/>
            <person name="Kellner H."/>
        </authorList>
    </citation>
    <scope>NUCLEOTIDE SEQUENCE [LARGE SCALE GENOMIC DNA]</scope>
    <source>
        <strain evidence="2 3">DSM 108285</strain>
    </source>
</reference>
<keyword evidence="3" id="KW-1185">Reference proteome</keyword>
<sequence>MLRGEKRATPADGAGASASTGPVQKKHREKMPDFDWSADNYALTWRLVDQLRNPENRSVLFPDQEGTAVKTGDTKEDVYRRIAKVVHPEAFAQDPQTAGSRMKNKNVAMWKEYSGYCRRLQDLCTTHQILIPVSGPDESCPPDIHSEWRKIAISMPVFPALRTFMPVRPEEKYKAPTSKTSAPRGVSSSYTHTIIEEDKAVDHHRESHSSSSFTGPVSLPPVHRASVARDTAVAVVEGHHINNVQEPQIPFQTIIALHDYLELRRSYQEDVRLGIFTPAEAKLRIEALDKRKAVLESNRLNGVAQAPQTSPSTASTPTGSSQFAPLQASTPVIAPDHMIERVYEEKALLLGFRRKLSRLGFIQATHPHELGMPVQIMIATRSGLVPLAHHAPAACARFESRSTVPIMDLPLVIHSSSGWETTIWDHAHAIIAAALRRPLSIEDVKAVQANVHAIRASHGFRQQFQLLNENSTFFDILRTGLLCGNSWTLGGAAMVLVDDTMEQV</sequence>
<feature type="region of interest" description="Disordered" evidence="1">
    <location>
        <begin position="1"/>
        <end position="32"/>
    </location>
</feature>
<evidence type="ECO:0000313" key="2">
    <source>
        <dbReference type="EMBL" id="THH04317.1"/>
    </source>
</evidence>
<organism evidence="2 3">
    <name type="scientific">Phellinidium pouzarii</name>
    <dbReference type="NCBI Taxonomy" id="167371"/>
    <lineage>
        <taxon>Eukaryota</taxon>
        <taxon>Fungi</taxon>
        <taxon>Dikarya</taxon>
        <taxon>Basidiomycota</taxon>
        <taxon>Agaricomycotina</taxon>
        <taxon>Agaricomycetes</taxon>
        <taxon>Hymenochaetales</taxon>
        <taxon>Hymenochaetaceae</taxon>
        <taxon>Phellinidium</taxon>
    </lineage>
</organism>
<proteinExistence type="predicted"/>
<evidence type="ECO:0000313" key="3">
    <source>
        <dbReference type="Proteomes" id="UP000308199"/>
    </source>
</evidence>
<accession>A0A4S4KZZ5</accession>
<feature type="region of interest" description="Disordered" evidence="1">
    <location>
        <begin position="302"/>
        <end position="324"/>
    </location>
</feature>
<evidence type="ECO:0000256" key="1">
    <source>
        <dbReference type="SAM" id="MobiDB-lite"/>
    </source>
</evidence>
<protein>
    <submittedName>
        <fullName evidence="2">Uncharacterized protein</fullName>
    </submittedName>
</protein>
<dbReference type="OrthoDB" id="3231351at2759"/>
<comment type="caution">
    <text evidence="2">The sequence shown here is derived from an EMBL/GenBank/DDBJ whole genome shotgun (WGS) entry which is preliminary data.</text>
</comment>
<name>A0A4S4KZZ5_9AGAM</name>
<gene>
    <name evidence="2" type="ORF">EW145_g5612</name>
</gene>